<evidence type="ECO:0000313" key="1">
    <source>
        <dbReference type="EMBL" id="KAK8516393.1"/>
    </source>
</evidence>
<gene>
    <name evidence="1" type="ORF">V6N12_069000</name>
</gene>
<proteinExistence type="predicted"/>
<protein>
    <submittedName>
        <fullName evidence="1">Uncharacterized protein</fullName>
    </submittedName>
</protein>
<accession>A0ABR2CAD9</accession>
<evidence type="ECO:0000313" key="2">
    <source>
        <dbReference type="Proteomes" id="UP001472677"/>
    </source>
</evidence>
<sequence length="72" mass="8205">MNHKKENSNQGKKSDFQHVGGRIKLCNLNGKVIDILGDMTNEKENDNPISSTIVRGITNEDEVEIFEAMWSW</sequence>
<name>A0ABR2CAD9_9ROSI</name>
<reference evidence="1 2" key="1">
    <citation type="journal article" date="2024" name="G3 (Bethesda)">
        <title>Genome assembly of Hibiscus sabdariffa L. provides insights into metabolisms of medicinal natural products.</title>
        <authorList>
            <person name="Kim T."/>
        </authorList>
    </citation>
    <scope>NUCLEOTIDE SEQUENCE [LARGE SCALE GENOMIC DNA]</scope>
    <source>
        <strain evidence="1">TK-2024</strain>
        <tissue evidence="1">Old leaves</tissue>
    </source>
</reference>
<keyword evidence="2" id="KW-1185">Reference proteome</keyword>
<comment type="caution">
    <text evidence="1">The sequence shown here is derived from an EMBL/GenBank/DDBJ whole genome shotgun (WGS) entry which is preliminary data.</text>
</comment>
<organism evidence="1 2">
    <name type="scientific">Hibiscus sabdariffa</name>
    <name type="common">roselle</name>
    <dbReference type="NCBI Taxonomy" id="183260"/>
    <lineage>
        <taxon>Eukaryota</taxon>
        <taxon>Viridiplantae</taxon>
        <taxon>Streptophyta</taxon>
        <taxon>Embryophyta</taxon>
        <taxon>Tracheophyta</taxon>
        <taxon>Spermatophyta</taxon>
        <taxon>Magnoliopsida</taxon>
        <taxon>eudicotyledons</taxon>
        <taxon>Gunneridae</taxon>
        <taxon>Pentapetalae</taxon>
        <taxon>rosids</taxon>
        <taxon>malvids</taxon>
        <taxon>Malvales</taxon>
        <taxon>Malvaceae</taxon>
        <taxon>Malvoideae</taxon>
        <taxon>Hibiscus</taxon>
    </lineage>
</organism>
<dbReference type="EMBL" id="JBBPBM010000059">
    <property type="protein sequence ID" value="KAK8516393.1"/>
    <property type="molecule type" value="Genomic_DNA"/>
</dbReference>
<dbReference type="Proteomes" id="UP001472677">
    <property type="component" value="Unassembled WGS sequence"/>
</dbReference>